<gene>
    <name evidence="18" type="ORF">M9Y10_021623</name>
</gene>
<feature type="transmembrane region" description="Helical" evidence="14">
    <location>
        <begin position="815"/>
        <end position="831"/>
    </location>
</feature>
<dbReference type="Pfam" id="PF00122">
    <property type="entry name" value="E1-E2_ATPase"/>
    <property type="match status" value="1"/>
</dbReference>
<keyword evidence="13 14" id="KW-0472">Membrane</keyword>
<dbReference type="Gene3D" id="1.20.1110.10">
    <property type="entry name" value="Calcium-transporting ATPase, transmembrane domain"/>
    <property type="match status" value="2"/>
</dbReference>
<feature type="transmembrane region" description="Helical" evidence="14">
    <location>
        <begin position="737"/>
        <end position="757"/>
    </location>
</feature>
<dbReference type="Proteomes" id="UP001470230">
    <property type="component" value="Unassembled WGS sequence"/>
</dbReference>
<evidence type="ECO:0000259" key="15">
    <source>
        <dbReference type="Pfam" id="PF00122"/>
    </source>
</evidence>
<dbReference type="PRINTS" id="PR00119">
    <property type="entry name" value="CATATPASE"/>
</dbReference>
<evidence type="ECO:0000256" key="11">
    <source>
        <dbReference type="ARBA" id="ARBA00022989"/>
    </source>
</evidence>
<keyword evidence="8 14" id="KW-0067">ATP-binding</keyword>
<keyword evidence="19" id="KW-1185">Reference proteome</keyword>
<dbReference type="SFLD" id="SFLDG00002">
    <property type="entry name" value="C1.7:_P-type_atpase_like"/>
    <property type="match status" value="1"/>
</dbReference>
<evidence type="ECO:0000256" key="10">
    <source>
        <dbReference type="ARBA" id="ARBA00022967"/>
    </source>
</evidence>
<dbReference type="Gene3D" id="3.40.50.1000">
    <property type="entry name" value="HAD superfamily/HAD-like"/>
    <property type="match status" value="1"/>
</dbReference>
<feature type="domain" description="Cation-transporting P-type ATPase C-terminal" evidence="16">
    <location>
        <begin position="734"/>
        <end position="902"/>
    </location>
</feature>
<feature type="transmembrane region" description="Helical" evidence="14">
    <location>
        <begin position="309"/>
        <end position="333"/>
    </location>
</feature>
<sequence length="929" mass="103051">MNSFNSLSPNDLWEIQENQDLKVLQSHGGISTISEKLDTDLKTGIRNLNSIPSRLNFYGSNNIPDIPVKSFFEMLKEALMDETLLILIACAILSLVLEMIFSPPSERSTAWIDGASILLAVAIVSLVQASSNRKQELQFASVNRIKSIFQVPVIRAGKIFKVKNTELVVGDLVLMEQGDIVPADGLIVESQNIKIDQSNATGESEAVIKNSANPYLISNTHVVEGRGTMLVTCVGTLSHQGRIFELIANEERGETPLQEKLSDLAKKIGYFGIFVASITYIILVIGWIYHTYNRGFKWSALREPLNFFIVAITIVACAVPEGLPLAVTISLAYSMRQMMNDNNFVRHLNACETMGSATVICSDKTGTLTLNEMNVERVMIGLHANVFPISAHFNDFLCYSMSVNSHAIISEKDQIGSQTECALVRYIGVDKCTHNRESANIVNCFQFDRIRKRMSTIERCSDGSLTIHVKGAPDEILPRCTHYMNENEEILEATPEYKEKATAIINDECSRSYRTIAIAYKRVTQPTEINPDSMTPENTETDLTLLAVLSIRDSLRRHTVKSIADCQYAGIRVIMVTGDHMLTATSIAKECGILKTDGITLTGKQLRDMPKEELIDTLPQLCVVARSTPTDKYILVQALQEMGEIVSVTGDGTNDVPALIKADVGMAMGKCGTELAKEASDIIVLDDDFRSIVKSVLWGRCVYNNIQRFLQFQLTANVATLFVSLVSAIFLKDTPFQAVQLLWVNLIMDSLGALSLATGKPHETLLAKKPQRKDAPLITPFMITNIAGQASLQSFLICMILLFPGRYEPYSMSHYTFLFNVFVLCQMWNLLNARSTCTTEKIMIGLLDTPLFLGIMIGIGVVQFILVQFAGKFFSCTPLTALEWVYSLLLSGISLPLGYVLRKLAPRLSKGKLCLNFESEREDNQPLLN</sequence>
<evidence type="ECO:0000256" key="5">
    <source>
        <dbReference type="ARBA" id="ARBA00022723"/>
    </source>
</evidence>
<feature type="transmembrane region" description="Helical" evidence="14">
    <location>
        <begin position="84"/>
        <end position="102"/>
    </location>
</feature>
<reference evidence="18 19" key="1">
    <citation type="submission" date="2024-04" db="EMBL/GenBank/DDBJ databases">
        <title>Tritrichomonas musculus Genome.</title>
        <authorList>
            <person name="Alves-Ferreira E."/>
            <person name="Grigg M."/>
            <person name="Lorenzi H."/>
            <person name="Galac M."/>
        </authorList>
    </citation>
    <scope>NUCLEOTIDE SEQUENCE [LARGE SCALE GENOMIC DNA]</scope>
    <source>
        <strain evidence="18 19">EAF2021</strain>
    </source>
</reference>
<dbReference type="PANTHER" id="PTHR24093">
    <property type="entry name" value="CATION TRANSPORTING ATPASE"/>
    <property type="match status" value="1"/>
</dbReference>
<evidence type="ECO:0000256" key="2">
    <source>
        <dbReference type="ARBA" id="ARBA00022448"/>
    </source>
</evidence>
<keyword evidence="4 14" id="KW-0812">Transmembrane</keyword>
<keyword evidence="5" id="KW-0479">Metal-binding</keyword>
<comment type="function">
    <text evidence="14">Catalyzes the hydrolysis of ATP coupled with the transport of calcium.</text>
</comment>
<evidence type="ECO:0000256" key="8">
    <source>
        <dbReference type="ARBA" id="ARBA00022840"/>
    </source>
</evidence>
<dbReference type="SUPFAM" id="SSF81660">
    <property type="entry name" value="Metal cation-transporting ATPase, ATP-binding domain N"/>
    <property type="match status" value="1"/>
</dbReference>
<keyword evidence="2 14" id="KW-0813">Transport</keyword>
<evidence type="ECO:0000256" key="12">
    <source>
        <dbReference type="ARBA" id="ARBA00023065"/>
    </source>
</evidence>
<proteinExistence type="inferred from homology"/>
<feature type="domain" description="Cation-transporting P-type ATPase N-terminal" evidence="17">
    <location>
        <begin position="26"/>
        <end position="94"/>
    </location>
</feature>
<dbReference type="Pfam" id="PF00690">
    <property type="entry name" value="Cation_ATPase_N"/>
    <property type="match status" value="1"/>
</dbReference>
<keyword evidence="7 14" id="KW-0106">Calcium</keyword>
<organism evidence="18 19">
    <name type="scientific">Tritrichomonas musculus</name>
    <dbReference type="NCBI Taxonomy" id="1915356"/>
    <lineage>
        <taxon>Eukaryota</taxon>
        <taxon>Metamonada</taxon>
        <taxon>Parabasalia</taxon>
        <taxon>Tritrichomonadida</taxon>
        <taxon>Tritrichomonadidae</taxon>
        <taxon>Tritrichomonas</taxon>
    </lineage>
</organism>
<keyword evidence="9" id="KW-0460">Magnesium</keyword>
<evidence type="ECO:0000256" key="1">
    <source>
        <dbReference type="ARBA" id="ARBA00004127"/>
    </source>
</evidence>
<feature type="transmembrane region" description="Helical" evidence="14">
    <location>
        <begin position="108"/>
        <end position="127"/>
    </location>
</feature>
<feature type="transmembrane region" description="Helical" evidence="14">
    <location>
        <begin position="714"/>
        <end position="731"/>
    </location>
</feature>
<dbReference type="InterPro" id="IPR023214">
    <property type="entry name" value="HAD_sf"/>
</dbReference>
<evidence type="ECO:0000256" key="3">
    <source>
        <dbReference type="ARBA" id="ARBA00022568"/>
    </source>
</evidence>
<dbReference type="Gene3D" id="2.70.150.10">
    <property type="entry name" value="Calcium-transporting ATPase, cytoplasmic transduction domain A"/>
    <property type="match status" value="1"/>
</dbReference>
<dbReference type="InterPro" id="IPR008250">
    <property type="entry name" value="ATPase_P-typ_transduc_dom_A_sf"/>
</dbReference>
<evidence type="ECO:0000256" key="14">
    <source>
        <dbReference type="RuleBase" id="RU361146"/>
    </source>
</evidence>
<dbReference type="InterPro" id="IPR059000">
    <property type="entry name" value="ATPase_P-type_domA"/>
</dbReference>
<dbReference type="Gene3D" id="3.40.1110.10">
    <property type="entry name" value="Calcium-transporting ATPase, cytoplasmic domain N"/>
    <property type="match status" value="1"/>
</dbReference>
<comment type="catalytic activity">
    <reaction evidence="14">
        <text>Ca(2+)(in) + ATP + H2O = Ca(2+)(out) + ADP + phosphate + H(+)</text>
        <dbReference type="Rhea" id="RHEA:18105"/>
        <dbReference type="ChEBI" id="CHEBI:15377"/>
        <dbReference type="ChEBI" id="CHEBI:15378"/>
        <dbReference type="ChEBI" id="CHEBI:29108"/>
        <dbReference type="ChEBI" id="CHEBI:30616"/>
        <dbReference type="ChEBI" id="CHEBI:43474"/>
        <dbReference type="ChEBI" id="CHEBI:456216"/>
        <dbReference type="EC" id="7.2.2.10"/>
    </reaction>
</comment>
<dbReference type="NCBIfam" id="TIGR01494">
    <property type="entry name" value="ATPase_P-type"/>
    <property type="match status" value="2"/>
</dbReference>
<dbReference type="EC" id="7.2.2.10" evidence="14"/>
<dbReference type="EMBL" id="JAPFFF010000003">
    <property type="protein sequence ID" value="KAK8893207.1"/>
    <property type="molecule type" value="Genomic_DNA"/>
</dbReference>
<evidence type="ECO:0000256" key="9">
    <source>
        <dbReference type="ARBA" id="ARBA00022842"/>
    </source>
</evidence>
<dbReference type="InterPro" id="IPR018303">
    <property type="entry name" value="ATPase_P-typ_P_site"/>
</dbReference>
<dbReference type="NCBIfam" id="TIGR01517">
    <property type="entry name" value="ATPase-IIB_Ca"/>
    <property type="match status" value="1"/>
</dbReference>
<dbReference type="Pfam" id="PF00689">
    <property type="entry name" value="Cation_ATPase_C"/>
    <property type="match status" value="1"/>
</dbReference>
<keyword evidence="3 14" id="KW-0109">Calcium transport</keyword>
<dbReference type="PRINTS" id="PR00120">
    <property type="entry name" value="HATPASE"/>
</dbReference>
<dbReference type="InterPro" id="IPR023298">
    <property type="entry name" value="ATPase_P-typ_TM_dom_sf"/>
</dbReference>
<evidence type="ECO:0000259" key="17">
    <source>
        <dbReference type="Pfam" id="PF00690"/>
    </source>
</evidence>
<feature type="transmembrane region" description="Helical" evidence="14">
    <location>
        <begin position="883"/>
        <end position="901"/>
    </location>
</feature>
<dbReference type="SFLD" id="SFLDF00027">
    <property type="entry name" value="p-type_atpase"/>
    <property type="match status" value="1"/>
</dbReference>
<evidence type="ECO:0000313" key="19">
    <source>
        <dbReference type="Proteomes" id="UP001470230"/>
    </source>
</evidence>
<dbReference type="InterPro" id="IPR006068">
    <property type="entry name" value="ATPase_P-typ_cation-transptr_C"/>
</dbReference>
<evidence type="ECO:0000313" key="18">
    <source>
        <dbReference type="EMBL" id="KAK8893207.1"/>
    </source>
</evidence>
<dbReference type="PROSITE" id="PS00154">
    <property type="entry name" value="ATPASE_E1_E2"/>
    <property type="match status" value="1"/>
</dbReference>
<dbReference type="PANTHER" id="PTHR24093:SF369">
    <property type="entry name" value="CALCIUM-TRANSPORTING ATPASE"/>
    <property type="match status" value="1"/>
</dbReference>
<dbReference type="SUPFAM" id="SSF56784">
    <property type="entry name" value="HAD-like"/>
    <property type="match status" value="1"/>
</dbReference>
<dbReference type="InterPro" id="IPR023299">
    <property type="entry name" value="ATPase_P-typ_cyto_dom_N"/>
</dbReference>
<dbReference type="SFLD" id="SFLDS00003">
    <property type="entry name" value="Haloacid_Dehalogenase"/>
    <property type="match status" value="1"/>
</dbReference>
<keyword evidence="10" id="KW-1278">Translocase</keyword>
<feature type="transmembrane region" description="Helical" evidence="14">
    <location>
        <begin position="851"/>
        <end position="871"/>
    </location>
</feature>
<feature type="transmembrane region" description="Helical" evidence="14">
    <location>
        <begin position="268"/>
        <end position="289"/>
    </location>
</feature>
<feature type="transmembrane region" description="Helical" evidence="14">
    <location>
        <begin position="777"/>
        <end position="803"/>
    </location>
</feature>
<dbReference type="SUPFAM" id="SSF81653">
    <property type="entry name" value="Calcium ATPase, transduction domain A"/>
    <property type="match status" value="1"/>
</dbReference>
<keyword evidence="12 14" id="KW-0406">Ion transport</keyword>
<name>A0ABR2KS31_9EUKA</name>
<dbReference type="InterPro" id="IPR006408">
    <property type="entry name" value="P-type_ATPase_IIB"/>
</dbReference>
<keyword evidence="6 14" id="KW-0547">Nucleotide-binding</keyword>
<evidence type="ECO:0000256" key="6">
    <source>
        <dbReference type="ARBA" id="ARBA00022741"/>
    </source>
</evidence>
<dbReference type="SUPFAM" id="SSF81665">
    <property type="entry name" value="Calcium ATPase, transmembrane domain M"/>
    <property type="match status" value="1"/>
</dbReference>
<protein>
    <recommendedName>
        <fullName evidence="14">Calcium-transporting ATPase</fullName>
        <ecNumber evidence="14">7.2.2.10</ecNumber>
    </recommendedName>
</protein>
<dbReference type="InterPro" id="IPR036412">
    <property type="entry name" value="HAD-like_sf"/>
</dbReference>
<comment type="subcellular location">
    <subcellularLocation>
        <location evidence="1">Endomembrane system</location>
        <topology evidence="1">Multi-pass membrane protein</topology>
    </subcellularLocation>
    <subcellularLocation>
        <location evidence="14">Membrane</location>
        <topology evidence="14">Multi-pass membrane protein</topology>
    </subcellularLocation>
</comment>
<dbReference type="InterPro" id="IPR001757">
    <property type="entry name" value="P_typ_ATPase"/>
</dbReference>
<evidence type="ECO:0000256" key="4">
    <source>
        <dbReference type="ARBA" id="ARBA00022692"/>
    </source>
</evidence>
<evidence type="ECO:0000256" key="7">
    <source>
        <dbReference type="ARBA" id="ARBA00022837"/>
    </source>
</evidence>
<dbReference type="Pfam" id="PF13246">
    <property type="entry name" value="Cation_ATPase"/>
    <property type="match status" value="1"/>
</dbReference>
<feature type="domain" description="P-type ATPase A" evidence="15">
    <location>
        <begin position="151"/>
        <end position="247"/>
    </location>
</feature>
<evidence type="ECO:0000256" key="13">
    <source>
        <dbReference type="ARBA" id="ARBA00023136"/>
    </source>
</evidence>
<keyword evidence="11 14" id="KW-1133">Transmembrane helix</keyword>
<dbReference type="InterPro" id="IPR044492">
    <property type="entry name" value="P_typ_ATPase_HD_dom"/>
</dbReference>
<comment type="similarity">
    <text evidence="14">Belongs to the cation transport ATPase (P-type) (TC 3.A.3) family.</text>
</comment>
<comment type="caution">
    <text evidence="18">The sequence shown here is derived from an EMBL/GenBank/DDBJ whole genome shotgun (WGS) entry which is preliminary data.</text>
</comment>
<evidence type="ECO:0000259" key="16">
    <source>
        <dbReference type="Pfam" id="PF00689"/>
    </source>
</evidence>
<accession>A0ABR2KS31</accession>
<dbReference type="InterPro" id="IPR004014">
    <property type="entry name" value="ATPase_P-typ_cation-transptr_N"/>
</dbReference>